<proteinExistence type="predicted"/>
<protein>
    <submittedName>
        <fullName evidence="1">(northern house mosquito) hypothetical protein</fullName>
    </submittedName>
</protein>
<accession>A0A8D8IQP2</accession>
<organism evidence="1">
    <name type="scientific">Culex pipiens</name>
    <name type="common">House mosquito</name>
    <dbReference type="NCBI Taxonomy" id="7175"/>
    <lineage>
        <taxon>Eukaryota</taxon>
        <taxon>Metazoa</taxon>
        <taxon>Ecdysozoa</taxon>
        <taxon>Arthropoda</taxon>
        <taxon>Hexapoda</taxon>
        <taxon>Insecta</taxon>
        <taxon>Pterygota</taxon>
        <taxon>Neoptera</taxon>
        <taxon>Endopterygota</taxon>
        <taxon>Diptera</taxon>
        <taxon>Nematocera</taxon>
        <taxon>Culicoidea</taxon>
        <taxon>Culicidae</taxon>
        <taxon>Culicinae</taxon>
        <taxon>Culicini</taxon>
        <taxon>Culex</taxon>
        <taxon>Culex</taxon>
    </lineage>
</organism>
<dbReference type="EMBL" id="HBUE01260854">
    <property type="protein sequence ID" value="CAG6558854.1"/>
    <property type="molecule type" value="Transcribed_RNA"/>
</dbReference>
<evidence type="ECO:0000313" key="1">
    <source>
        <dbReference type="EMBL" id="CAG6558854.1"/>
    </source>
</evidence>
<name>A0A8D8IQP2_CULPI</name>
<reference evidence="1" key="1">
    <citation type="submission" date="2021-05" db="EMBL/GenBank/DDBJ databases">
        <authorList>
            <person name="Alioto T."/>
            <person name="Alioto T."/>
            <person name="Gomez Garrido J."/>
        </authorList>
    </citation>
    <scope>NUCLEOTIDE SEQUENCE</scope>
</reference>
<sequence>MPFWTEPATTESIFRQSHVLRRWQSYSFQLASLNDMRVFPVRYLEQSSKLVTSHSRREESGWESDGNLACETSKRQRSTVNKNNNKSLTFLYVSYDISIKGVCIQGGKVLI</sequence>
<dbReference type="EMBL" id="HBUE01155755">
    <property type="protein sequence ID" value="CAG6507507.1"/>
    <property type="molecule type" value="Transcribed_RNA"/>
</dbReference>
<dbReference type="AlphaFoldDB" id="A0A8D8IQP2"/>